<dbReference type="PANTHER" id="PTHR34846">
    <property type="entry name" value="4-CARBOXYMUCONOLACTONE DECARBOXYLASE FAMILY PROTEIN (AFU_ORTHOLOGUE AFUA_6G11590)"/>
    <property type="match status" value="1"/>
</dbReference>
<dbReference type="NCBIfam" id="TIGR00778">
    <property type="entry name" value="ahpD_dom"/>
    <property type="match status" value="1"/>
</dbReference>
<dbReference type="Pfam" id="PF00583">
    <property type="entry name" value="Acetyltransf_1"/>
    <property type="match status" value="1"/>
</dbReference>
<dbReference type="InterPro" id="IPR016181">
    <property type="entry name" value="Acyl_CoA_acyltransferase"/>
</dbReference>
<evidence type="ECO:0000259" key="1">
    <source>
        <dbReference type="PROSITE" id="PS51186"/>
    </source>
</evidence>
<accession>A0A1J5QN18</accession>
<dbReference type="InterPro" id="IPR029032">
    <property type="entry name" value="AhpD-like"/>
</dbReference>
<dbReference type="SUPFAM" id="SSF55729">
    <property type="entry name" value="Acyl-CoA N-acyltransferases (Nat)"/>
    <property type="match status" value="1"/>
</dbReference>
<sequence>MTISEYAPRIAWSDFERMAPEVPAALRALGKAVDDSGLDKALTELLKLRVSQLNGCAYCIQFHLNIARRLGMAAPKLDLVAAWRDAGVFSARERAALAWAEALTGMARAHVCDAVYAEVQHQFDAGEIAALTTAVATINAWNRIAGALQFAAPISRGVFQPRTHGVNARAARFQRIDDEVQARRCYPLMAQLRHQLGSEDAFAARWRRLAEGGYRLVALAQGECVLALAGYRVQENLVHGRFLYVDDLVTDADARRAGHGAWLLNRLKDEARLLGCEKLVLDTPLSNALGHRFYFRHGLLATALRFSGPTEL</sequence>
<dbReference type="SUPFAM" id="SSF69118">
    <property type="entry name" value="AhpD-like"/>
    <property type="match status" value="1"/>
</dbReference>
<evidence type="ECO:0000313" key="2">
    <source>
        <dbReference type="EMBL" id="OIQ77405.1"/>
    </source>
</evidence>
<dbReference type="Gene3D" id="1.20.1290.10">
    <property type="entry name" value="AhpD-like"/>
    <property type="match status" value="1"/>
</dbReference>
<organism evidence="2">
    <name type="scientific">mine drainage metagenome</name>
    <dbReference type="NCBI Taxonomy" id="410659"/>
    <lineage>
        <taxon>unclassified sequences</taxon>
        <taxon>metagenomes</taxon>
        <taxon>ecological metagenomes</taxon>
    </lineage>
</organism>
<dbReference type="GO" id="GO:0051920">
    <property type="term" value="F:peroxiredoxin activity"/>
    <property type="evidence" value="ECO:0007669"/>
    <property type="project" value="InterPro"/>
</dbReference>
<dbReference type="PROSITE" id="PS51186">
    <property type="entry name" value="GNAT"/>
    <property type="match status" value="1"/>
</dbReference>
<gene>
    <name evidence="2" type="ORF">GALL_408980</name>
</gene>
<dbReference type="CDD" id="cd04301">
    <property type="entry name" value="NAT_SF"/>
    <property type="match status" value="1"/>
</dbReference>
<protein>
    <submittedName>
        <fullName evidence="2">Aminoalkylphosphonic acid N-acetyltransferase</fullName>
    </submittedName>
</protein>
<name>A0A1J5QN18_9ZZZZ</name>
<dbReference type="InterPro" id="IPR000182">
    <property type="entry name" value="GNAT_dom"/>
</dbReference>
<dbReference type="InterPro" id="IPR004675">
    <property type="entry name" value="AhpD_core"/>
</dbReference>
<dbReference type="InterPro" id="IPR003779">
    <property type="entry name" value="CMD-like"/>
</dbReference>
<dbReference type="Pfam" id="PF02627">
    <property type="entry name" value="CMD"/>
    <property type="match status" value="1"/>
</dbReference>
<reference evidence="2" key="1">
    <citation type="submission" date="2016-10" db="EMBL/GenBank/DDBJ databases">
        <title>Sequence of Gallionella enrichment culture.</title>
        <authorList>
            <person name="Poehlein A."/>
            <person name="Muehling M."/>
            <person name="Daniel R."/>
        </authorList>
    </citation>
    <scope>NUCLEOTIDE SEQUENCE</scope>
</reference>
<dbReference type="AlphaFoldDB" id="A0A1J5QN18"/>
<keyword evidence="2" id="KW-0808">Transferase</keyword>
<proteinExistence type="predicted"/>
<dbReference type="EMBL" id="MLJW01001623">
    <property type="protein sequence ID" value="OIQ77405.1"/>
    <property type="molecule type" value="Genomic_DNA"/>
</dbReference>
<feature type="domain" description="N-acetyltransferase" evidence="1">
    <location>
        <begin position="171"/>
        <end position="312"/>
    </location>
</feature>
<dbReference type="PANTHER" id="PTHR34846:SF7">
    <property type="entry name" value="BLL7811 PROTEIN"/>
    <property type="match status" value="1"/>
</dbReference>
<dbReference type="Gene3D" id="3.40.630.30">
    <property type="match status" value="1"/>
</dbReference>
<comment type="caution">
    <text evidence="2">The sequence shown here is derived from an EMBL/GenBank/DDBJ whole genome shotgun (WGS) entry which is preliminary data.</text>
</comment>
<dbReference type="GO" id="GO:0016747">
    <property type="term" value="F:acyltransferase activity, transferring groups other than amino-acyl groups"/>
    <property type="evidence" value="ECO:0007669"/>
    <property type="project" value="InterPro"/>
</dbReference>